<reference evidence="1 2" key="1">
    <citation type="submission" date="2018-01" db="EMBL/GenBank/DDBJ databases">
        <title>Harnessing the power of phylogenomics to disentangle the directionality and signatures of interkingdom host jumping in the parasitic fungal genus Tolypocladium.</title>
        <authorList>
            <person name="Quandt C.A."/>
            <person name="Patterson W."/>
            <person name="Spatafora J.W."/>
        </authorList>
    </citation>
    <scope>NUCLEOTIDE SEQUENCE [LARGE SCALE GENOMIC DNA]</scope>
    <source>
        <strain evidence="1 2">NRBC 100945</strain>
    </source>
</reference>
<gene>
    <name evidence="1" type="ORF">TPAR_03714</name>
</gene>
<sequence>MMLAITESHASLEHTQGILQRFQLHTPCPEASTQTSQVFTTCLHCFYTQAAGRFTTCLLPPLSPIVGTVERSSILCLPAIAGAATTPTSPMNQHWALPSVLHRTPTFLWIHVAWR</sequence>
<comment type="caution">
    <text evidence="1">The sequence shown here is derived from an EMBL/GenBank/DDBJ whole genome shotgun (WGS) entry which is preliminary data.</text>
</comment>
<evidence type="ECO:0000313" key="1">
    <source>
        <dbReference type="EMBL" id="POR36100.1"/>
    </source>
</evidence>
<keyword evidence="2" id="KW-1185">Reference proteome</keyword>
<dbReference type="AlphaFoldDB" id="A0A2S4L0X6"/>
<dbReference type="EMBL" id="PKSG01000362">
    <property type="protein sequence ID" value="POR36100.1"/>
    <property type="molecule type" value="Genomic_DNA"/>
</dbReference>
<proteinExistence type="predicted"/>
<organism evidence="1 2">
    <name type="scientific">Tolypocladium paradoxum</name>
    <dbReference type="NCBI Taxonomy" id="94208"/>
    <lineage>
        <taxon>Eukaryota</taxon>
        <taxon>Fungi</taxon>
        <taxon>Dikarya</taxon>
        <taxon>Ascomycota</taxon>
        <taxon>Pezizomycotina</taxon>
        <taxon>Sordariomycetes</taxon>
        <taxon>Hypocreomycetidae</taxon>
        <taxon>Hypocreales</taxon>
        <taxon>Ophiocordycipitaceae</taxon>
        <taxon>Tolypocladium</taxon>
    </lineage>
</organism>
<evidence type="ECO:0000313" key="2">
    <source>
        <dbReference type="Proteomes" id="UP000237481"/>
    </source>
</evidence>
<name>A0A2S4L0X6_9HYPO</name>
<protein>
    <submittedName>
        <fullName evidence="1">Uncharacterized protein</fullName>
    </submittedName>
</protein>
<dbReference type="Proteomes" id="UP000237481">
    <property type="component" value="Unassembled WGS sequence"/>
</dbReference>
<accession>A0A2S4L0X6</accession>